<sequence>MLEAVILTGRKLLFGMETTDDRVKLIYHRLVAREIRRDPELIERAHKIVEELSAKPNQRSHVFEWKALLAQPSEKVRHFIVSRNQDATRLRITSPFPMLPELSVQDEQTRRRMWRKAKMHERSTTLIAPSA</sequence>
<protein>
    <submittedName>
        <fullName evidence="1">Uncharacterized protein</fullName>
    </submittedName>
</protein>
<dbReference type="Proteomes" id="UP000605086">
    <property type="component" value="Unassembled WGS sequence"/>
</dbReference>
<organism evidence="1 2">
    <name type="scientific">Azospirillum melinis</name>
    <dbReference type="NCBI Taxonomy" id="328839"/>
    <lineage>
        <taxon>Bacteria</taxon>
        <taxon>Pseudomonadati</taxon>
        <taxon>Pseudomonadota</taxon>
        <taxon>Alphaproteobacteria</taxon>
        <taxon>Rhodospirillales</taxon>
        <taxon>Azospirillaceae</taxon>
        <taxon>Azospirillum</taxon>
    </lineage>
</organism>
<evidence type="ECO:0000313" key="1">
    <source>
        <dbReference type="EMBL" id="NUB03552.1"/>
    </source>
</evidence>
<accession>A0ABX2KLW6</accession>
<gene>
    <name evidence="1" type="ORF">GBZ48_30495</name>
</gene>
<keyword evidence="2" id="KW-1185">Reference proteome</keyword>
<reference evidence="1 2" key="1">
    <citation type="submission" date="2019-10" db="EMBL/GenBank/DDBJ databases">
        <title>Genome sequence of Azospirillum melinis.</title>
        <authorList>
            <person name="Ambrosini A."/>
            <person name="Sant'Anna F.H."/>
            <person name="Cassan F.D."/>
            <person name="Souza E.M."/>
            <person name="Passaglia L.M.P."/>
        </authorList>
    </citation>
    <scope>NUCLEOTIDE SEQUENCE [LARGE SCALE GENOMIC DNA]</scope>
    <source>
        <strain evidence="1 2">TMCY0552</strain>
    </source>
</reference>
<proteinExistence type="predicted"/>
<comment type="caution">
    <text evidence="1">The sequence shown here is derived from an EMBL/GenBank/DDBJ whole genome shotgun (WGS) entry which is preliminary data.</text>
</comment>
<dbReference type="EMBL" id="WHOS01000066">
    <property type="protein sequence ID" value="NUB03552.1"/>
    <property type="molecule type" value="Genomic_DNA"/>
</dbReference>
<name>A0ABX2KLW6_9PROT</name>
<evidence type="ECO:0000313" key="2">
    <source>
        <dbReference type="Proteomes" id="UP000605086"/>
    </source>
</evidence>
<dbReference type="RefSeq" id="WP_174474445.1">
    <property type="nucleotide sequence ID" value="NZ_JAGINN010000022.1"/>
</dbReference>